<reference evidence="5" key="2">
    <citation type="journal article" date="2021" name="PeerJ">
        <title>Extensive microbial diversity within the chicken gut microbiome revealed by metagenomics and culture.</title>
        <authorList>
            <person name="Gilroy R."/>
            <person name="Ravi A."/>
            <person name="Getino M."/>
            <person name="Pursley I."/>
            <person name="Horton D.L."/>
            <person name="Alikhan N.F."/>
            <person name="Baker D."/>
            <person name="Gharbi K."/>
            <person name="Hall N."/>
            <person name="Watson M."/>
            <person name="Adriaenssens E.M."/>
            <person name="Foster-Nyarko E."/>
            <person name="Jarju S."/>
            <person name="Secka A."/>
            <person name="Antonio M."/>
            <person name="Oren A."/>
            <person name="Chaudhuri R.R."/>
            <person name="La Ragione R."/>
            <person name="Hildebrand F."/>
            <person name="Pallen M.J."/>
        </authorList>
    </citation>
    <scope>NUCLEOTIDE SEQUENCE</scope>
    <source>
        <strain evidence="5">ChiSjej2B20-13462</strain>
    </source>
</reference>
<feature type="binding site" evidence="4">
    <location>
        <position position="103"/>
    </location>
    <ligand>
        <name>a divalent metal cation</name>
        <dbReference type="ChEBI" id="CHEBI:60240"/>
        <label>1</label>
    </ligand>
</feature>
<dbReference type="PANTHER" id="PTHR13799">
    <property type="entry name" value="NGG1 INTERACTING FACTOR 3"/>
    <property type="match status" value="1"/>
</dbReference>
<feature type="binding site" evidence="4">
    <location>
        <position position="65"/>
    </location>
    <ligand>
        <name>a divalent metal cation</name>
        <dbReference type="ChEBI" id="CHEBI:60240"/>
        <label>1</label>
    </ligand>
</feature>
<protein>
    <recommendedName>
        <fullName evidence="2">GTP cyclohydrolase 1 type 2 homolog</fullName>
    </recommendedName>
</protein>
<evidence type="ECO:0000256" key="1">
    <source>
        <dbReference type="ARBA" id="ARBA00006964"/>
    </source>
</evidence>
<dbReference type="AlphaFoldDB" id="A0A9D1CN98"/>
<dbReference type="Proteomes" id="UP000886874">
    <property type="component" value="Unassembled WGS sequence"/>
</dbReference>
<dbReference type="FunFam" id="3.40.1390.30:FF:000001">
    <property type="entry name" value="GTP cyclohydrolase 1 type 2"/>
    <property type="match status" value="1"/>
</dbReference>
<comment type="similarity">
    <text evidence="1">Belongs to the GTP cyclohydrolase I type 2/NIF3 family.</text>
</comment>
<dbReference type="InterPro" id="IPR036069">
    <property type="entry name" value="DUF34/NIF3_sf"/>
</dbReference>
<dbReference type="GO" id="GO:0046872">
    <property type="term" value="F:metal ion binding"/>
    <property type="evidence" value="ECO:0007669"/>
    <property type="project" value="UniProtKB-KW"/>
</dbReference>
<evidence type="ECO:0000313" key="6">
    <source>
        <dbReference type="Proteomes" id="UP000886874"/>
    </source>
</evidence>
<evidence type="ECO:0000256" key="2">
    <source>
        <dbReference type="ARBA" id="ARBA00022112"/>
    </source>
</evidence>
<dbReference type="Gene3D" id="3.40.1390.30">
    <property type="entry name" value="NIF3 (NGG1p interacting factor 3)-like"/>
    <property type="match status" value="2"/>
</dbReference>
<sequence>MTVHDILTFVETLAPPSMKYDWDNVGLLCGSAGQEVHKILVALDPFEGVCREAADKGADLLVTHHPLIFRPRKSVTDGDDVGRSILFLAKHGISALNAHTNLDCAPGGVNDVLAETLGLADVDVLDPMGVDGQGRLWGLLRAGTVEAQPLPQFLAHVKTRLQVQGLRYVDGGRPVRKVAVGGGACADELPAVLAAGCDTFVTADVKYNEFYDAKAEGVNLIDAGHFATENPVVAVLAAKLRAAFPEIPVECAETHRDYMNFYG</sequence>
<evidence type="ECO:0000313" key="5">
    <source>
        <dbReference type="EMBL" id="HIQ68883.1"/>
    </source>
</evidence>
<dbReference type="EMBL" id="DVFN01000015">
    <property type="protein sequence ID" value="HIQ68883.1"/>
    <property type="molecule type" value="Genomic_DNA"/>
</dbReference>
<dbReference type="PANTHER" id="PTHR13799:SF14">
    <property type="entry name" value="GTP CYCLOHYDROLASE 1 TYPE 2 HOMOLOG"/>
    <property type="match status" value="1"/>
</dbReference>
<dbReference type="InterPro" id="IPR002678">
    <property type="entry name" value="DUF34/NIF3"/>
</dbReference>
<keyword evidence="3 4" id="KW-0479">Metal-binding</keyword>
<feature type="binding site" evidence="4">
    <location>
        <position position="64"/>
    </location>
    <ligand>
        <name>a divalent metal cation</name>
        <dbReference type="ChEBI" id="CHEBI:60240"/>
        <label>2</label>
    </ligand>
</feature>
<dbReference type="SUPFAM" id="SSF102705">
    <property type="entry name" value="NIF3 (NGG1p interacting factor 3)-like"/>
    <property type="match status" value="1"/>
</dbReference>
<evidence type="ECO:0000256" key="4">
    <source>
        <dbReference type="PIRSR" id="PIRSR602678-1"/>
    </source>
</evidence>
<dbReference type="Pfam" id="PF01784">
    <property type="entry name" value="DUF34_NIF3"/>
    <property type="match status" value="1"/>
</dbReference>
<dbReference type="NCBIfam" id="TIGR00486">
    <property type="entry name" value="YbgI_SA1388"/>
    <property type="match status" value="1"/>
</dbReference>
<feature type="binding site" evidence="4">
    <location>
        <position position="225"/>
    </location>
    <ligand>
        <name>a divalent metal cation</name>
        <dbReference type="ChEBI" id="CHEBI:60240"/>
        <label>1</label>
    </ligand>
</feature>
<accession>A0A9D1CN98</accession>
<name>A0A9D1CN98_9FIRM</name>
<feature type="binding site" evidence="4">
    <location>
        <position position="229"/>
    </location>
    <ligand>
        <name>a divalent metal cation</name>
        <dbReference type="ChEBI" id="CHEBI:60240"/>
        <label>1</label>
    </ligand>
</feature>
<comment type="caution">
    <text evidence="5">The sequence shown here is derived from an EMBL/GenBank/DDBJ whole genome shotgun (WGS) entry which is preliminary data.</text>
</comment>
<proteinExistence type="inferred from homology"/>
<gene>
    <name evidence="5" type="ORF">IAA67_00910</name>
</gene>
<organism evidence="5 6">
    <name type="scientific">Candidatus Avoscillospira stercorigallinarum</name>
    <dbReference type="NCBI Taxonomy" id="2840708"/>
    <lineage>
        <taxon>Bacteria</taxon>
        <taxon>Bacillati</taxon>
        <taxon>Bacillota</taxon>
        <taxon>Clostridia</taxon>
        <taxon>Eubacteriales</taxon>
        <taxon>Oscillospiraceae</taxon>
        <taxon>Oscillospiraceae incertae sedis</taxon>
        <taxon>Candidatus Avoscillospira</taxon>
    </lineage>
</organism>
<evidence type="ECO:0000256" key="3">
    <source>
        <dbReference type="ARBA" id="ARBA00022723"/>
    </source>
</evidence>
<reference evidence="5" key="1">
    <citation type="submission" date="2020-10" db="EMBL/GenBank/DDBJ databases">
        <authorList>
            <person name="Gilroy R."/>
        </authorList>
    </citation>
    <scope>NUCLEOTIDE SEQUENCE</scope>
    <source>
        <strain evidence="5">ChiSjej2B20-13462</strain>
    </source>
</reference>
<dbReference type="GO" id="GO:0005737">
    <property type="term" value="C:cytoplasm"/>
    <property type="evidence" value="ECO:0007669"/>
    <property type="project" value="TreeGrafter"/>
</dbReference>